<dbReference type="InterPro" id="IPR025398">
    <property type="entry name" value="DUF4371"/>
</dbReference>
<dbReference type="Proteomes" id="UP000694846">
    <property type="component" value="Unplaced"/>
</dbReference>
<dbReference type="Pfam" id="PF14291">
    <property type="entry name" value="DUF4371"/>
    <property type="match status" value="1"/>
</dbReference>
<evidence type="ECO:0000313" key="3">
    <source>
        <dbReference type="RefSeq" id="XP_025414815.1"/>
    </source>
</evidence>
<evidence type="ECO:0000313" key="2">
    <source>
        <dbReference type="Proteomes" id="UP000694846"/>
    </source>
</evidence>
<dbReference type="GeneID" id="112686646"/>
<keyword evidence="2" id="KW-1185">Reference proteome</keyword>
<feature type="domain" description="DUF4371" evidence="1">
    <location>
        <begin position="37"/>
        <end position="238"/>
    </location>
</feature>
<sequence>MVWTKTGMTYLNHLNDRMKKYYLTVKHMNNKLNLATLGKTNVLLMLDSSYKRGIELHNEKVSNNRYILNEIINFIRFCGAFELALRGHDEKDTSLNSGFFRGLISFSAELDSALEVHLEKANVFKGTSKTIQNKLLKCMLSICQQEISVEIKKADYLAITADETTDVSAIFQMVIVYQYIVNDKVIERFRGFLKPKEHNSEVLAECIKEQLTQHIGDVTGKLIAPTYNGASVMSGNIN</sequence>
<dbReference type="AlphaFoldDB" id="A0A8B8FWT8"/>
<gene>
    <name evidence="3" type="primary">LOC112686646</name>
</gene>
<reference evidence="3" key="1">
    <citation type="submission" date="2025-08" db="UniProtKB">
        <authorList>
            <consortium name="RefSeq"/>
        </authorList>
    </citation>
    <scope>IDENTIFICATION</scope>
    <source>
        <tissue evidence="3">Whole body</tissue>
    </source>
</reference>
<name>A0A8B8FWT8_9HEMI</name>
<dbReference type="PANTHER" id="PTHR45749">
    <property type="match status" value="1"/>
</dbReference>
<dbReference type="PANTHER" id="PTHR45749:SF28">
    <property type="entry name" value="ZINC FINGER MYM-TYPE PROTEIN 1-LIKE-RELATED"/>
    <property type="match status" value="1"/>
</dbReference>
<protein>
    <submittedName>
        <fullName evidence="3">Uncharacterized protein LOC112686646</fullName>
    </submittedName>
</protein>
<evidence type="ECO:0000259" key="1">
    <source>
        <dbReference type="Pfam" id="PF14291"/>
    </source>
</evidence>
<accession>A0A8B8FWT8</accession>
<dbReference type="OrthoDB" id="6609876at2759"/>
<dbReference type="RefSeq" id="XP_025414815.1">
    <property type="nucleotide sequence ID" value="XM_025559030.1"/>
</dbReference>
<proteinExistence type="predicted"/>
<organism evidence="2 3">
    <name type="scientific">Sipha flava</name>
    <name type="common">yellow sugarcane aphid</name>
    <dbReference type="NCBI Taxonomy" id="143950"/>
    <lineage>
        <taxon>Eukaryota</taxon>
        <taxon>Metazoa</taxon>
        <taxon>Ecdysozoa</taxon>
        <taxon>Arthropoda</taxon>
        <taxon>Hexapoda</taxon>
        <taxon>Insecta</taxon>
        <taxon>Pterygota</taxon>
        <taxon>Neoptera</taxon>
        <taxon>Paraneoptera</taxon>
        <taxon>Hemiptera</taxon>
        <taxon>Sternorrhyncha</taxon>
        <taxon>Aphidomorpha</taxon>
        <taxon>Aphidoidea</taxon>
        <taxon>Aphididae</taxon>
        <taxon>Sipha</taxon>
    </lineage>
</organism>